<dbReference type="InterPro" id="IPR013324">
    <property type="entry name" value="RNA_pol_sigma_r3/r4-like"/>
</dbReference>
<keyword evidence="2" id="KW-0805">Transcription regulation</keyword>
<keyword evidence="8" id="KW-1185">Reference proteome</keyword>
<comment type="caution">
    <text evidence="7">The sequence shown here is derived from an EMBL/GenBank/DDBJ whole genome shotgun (WGS) entry which is preliminary data.</text>
</comment>
<proteinExistence type="inferred from homology"/>
<protein>
    <recommendedName>
        <fullName evidence="9">RNA polymerase sigma factor 70 region 4 type 2 domain-containing protein</fullName>
    </recommendedName>
</protein>
<dbReference type="Gene3D" id="1.10.1740.10">
    <property type="match status" value="1"/>
</dbReference>
<dbReference type="SUPFAM" id="SSF88946">
    <property type="entry name" value="Sigma2 domain of RNA polymerase sigma factors"/>
    <property type="match status" value="1"/>
</dbReference>
<dbReference type="Proteomes" id="UP000192796">
    <property type="component" value="Unassembled WGS sequence"/>
</dbReference>
<evidence type="ECO:0000313" key="8">
    <source>
        <dbReference type="Proteomes" id="UP000192796"/>
    </source>
</evidence>
<dbReference type="AlphaFoldDB" id="A0A1V9G6R4"/>
<gene>
    <name evidence="7" type="ORF">A3860_12610</name>
</gene>
<dbReference type="GO" id="GO:0016987">
    <property type="term" value="F:sigma factor activity"/>
    <property type="evidence" value="ECO:0007669"/>
    <property type="project" value="UniProtKB-KW"/>
</dbReference>
<comment type="similarity">
    <text evidence="1">Belongs to the sigma-70 factor family. ECF subfamily.</text>
</comment>
<dbReference type="Pfam" id="PF08281">
    <property type="entry name" value="Sigma70_r4_2"/>
    <property type="match status" value="1"/>
</dbReference>
<feature type="domain" description="RNA polymerase sigma factor 70 region 4 type 2" evidence="6">
    <location>
        <begin position="106"/>
        <end position="149"/>
    </location>
</feature>
<evidence type="ECO:0000256" key="3">
    <source>
        <dbReference type="ARBA" id="ARBA00023082"/>
    </source>
</evidence>
<dbReference type="Pfam" id="PF04542">
    <property type="entry name" value="Sigma70_r2"/>
    <property type="match status" value="1"/>
</dbReference>
<evidence type="ECO:0000256" key="4">
    <source>
        <dbReference type="ARBA" id="ARBA00023163"/>
    </source>
</evidence>
<evidence type="ECO:0000313" key="7">
    <source>
        <dbReference type="EMBL" id="OQP66339.1"/>
    </source>
</evidence>
<dbReference type="InterPro" id="IPR013325">
    <property type="entry name" value="RNA_pol_sigma_r2"/>
</dbReference>
<dbReference type="InterPro" id="IPR014284">
    <property type="entry name" value="RNA_pol_sigma-70_dom"/>
</dbReference>
<evidence type="ECO:0008006" key="9">
    <source>
        <dbReference type="Google" id="ProtNLM"/>
    </source>
</evidence>
<dbReference type="InterPro" id="IPR036388">
    <property type="entry name" value="WH-like_DNA-bd_sf"/>
</dbReference>
<evidence type="ECO:0000256" key="2">
    <source>
        <dbReference type="ARBA" id="ARBA00023015"/>
    </source>
</evidence>
<dbReference type="InterPro" id="IPR013249">
    <property type="entry name" value="RNA_pol_sigma70_r4_t2"/>
</dbReference>
<evidence type="ECO:0000256" key="1">
    <source>
        <dbReference type="ARBA" id="ARBA00010641"/>
    </source>
</evidence>
<dbReference type="OrthoDB" id="9795666at2"/>
<organism evidence="7 8">
    <name type="scientific">Niastella vici</name>
    <dbReference type="NCBI Taxonomy" id="1703345"/>
    <lineage>
        <taxon>Bacteria</taxon>
        <taxon>Pseudomonadati</taxon>
        <taxon>Bacteroidota</taxon>
        <taxon>Chitinophagia</taxon>
        <taxon>Chitinophagales</taxon>
        <taxon>Chitinophagaceae</taxon>
        <taxon>Niastella</taxon>
    </lineage>
</organism>
<accession>A0A1V9G6R4</accession>
<sequence length="162" mass="18590">MGSCNTSNKIWQEHEEKLKAFICSKVSGDDSCQDILHDVFLKITENEERIKWVEQPASYVIKMAQNAVIDYYRLQKKTPKSLEADYTQAEEQQSAYRLADCCLLFFIKALPPLYSEALIMVELEGLSQKQLSEKLNISYTGAKSRIQRGPFPSRSTARMEEP</sequence>
<name>A0A1V9G6R4_9BACT</name>
<evidence type="ECO:0000259" key="5">
    <source>
        <dbReference type="Pfam" id="PF04542"/>
    </source>
</evidence>
<dbReference type="PANTHER" id="PTHR43133:SF62">
    <property type="entry name" value="RNA POLYMERASE SIGMA FACTOR SIGZ"/>
    <property type="match status" value="1"/>
</dbReference>
<dbReference type="NCBIfam" id="TIGR02937">
    <property type="entry name" value="sigma70-ECF"/>
    <property type="match status" value="1"/>
</dbReference>
<dbReference type="InterPro" id="IPR007627">
    <property type="entry name" value="RNA_pol_sigma70_r2"/>
</dbReference>
<evidence type="ECO:0000259" key="6">
    <source>
        <dbReference type="Pfam" id="PF08281"/>
    </source>
</evidence>
<keyword evidence="3" id="KW-0731">Sigma factor</keyword>
<dbReference type="GO" id="GO:0006352">
    <property type="term" value="P:DNA-templated transcription initiation"/>
    <property type="evidence" value="ECO:0007669"/>
    <property type="project" value="InterPro"/>
</dbReference>
<dbReference type="Gene3D" id="1.10.10.10">
    <property type="entry name" value="Winged helix-like DNA-binding domain superfamily/Winged helix DNA-binding domain"/>
    <property type="match status" value="1"/>
</dbReference>
<reference evidence="7 8" key="1">
    <citation type="submission" date="2016-03" db="EMBL/GenBank/DDBJ databases">
        <title>Niastella vici sp. nov., isolated from farmland soil.</title>
        <authorList>
            <person name="Chen L."/>
            <person name="Wang D."/>
            <person name="Yang S."/>
            <person name="Wang G."/>
        </authorList>
    </citation>
    <scope>NUCLEOTIDE SEQUENCE [LARGE SCALE GENOMIC DNA]</scope>
    <source>
        <strain evidence="7 8">DJ57</strain>
    </source>
</reference>
<dbReference type="InterPro" id="IPR039425">
    <property type="entry name" value="RNA_pol_sigma-70-like"/>
</dbReference>
<feature type="domain" description="RNA polymerase sigma-70 region 2" evidence="5">
    <location>
        <begin position="12"/>
        <end position="77"/>
    </location>
</feature>
<dbReference type="GO" id="GO:0003677">
    <property type="term" value="F:DNA binding"/>
    <property type="evidence" value="ECO:0007669"/>
    <property type="project" value="InterPro"/>
</dbReference>
<dbReference type="PANTHER" id="PTHR43133">
    <property type="entry name" value="RNA POLYMERASE ECF-TYPE SIGMA FACTO"/>
    <property type="match status" value="1"/>
</dbReference>
<dbReference type="STRING" id="1703345.A3860_12610"/>
<keyword evidence="4" id="KW-0804">Transcription</keyword>
<dbReference type="SUPFAM" id="SSF88659">
    <property type="entry name" value="Sigma3 and sigma4 domains of RNA polymerase sigma factors"/>
    <property type="match status" value="1"/>
</dbReference>
<dbReference type="RefSeq" id="WP_081145276.1">
    <property type="nucleotide sequence ID" value="NZ_LVYD01000002.1"/>
</dbReference>
<dbReference type="EMBL" id="LVYD01000002">
    <property type="protein sequence ID" value="OQP66339.1"/>
    <property type="molecule type" value="Genomic_DNA"/>
</dbReference>